<keyword evidence="6 7" id="KW-0472">Membrane</keyword>
<evidence type="ECO:0000313" key="8">
    <source>
        <dbReference type="EMBL" id="MFD1630664.1"/>
    </source>
</evidence>
<keyword evidence="9" id="KW-1185">Reference proteome</keyword>
<feature type="transmembrane region" description="Helical" evidence="7">
    <location>
        <begin position="15"/>
        <end position="33"/>
    </location>
</feature>
<feature type="transmembrane region" description="Helical" evidence="7">
    <location>
        <begin position="248"/>
        <end position="267"/>
    </location>
</feature>
<dbReference type="InterPro" id="IPR002528">
    <property type="entry name" value="MATE_fam"/>
</dbReference>
<keyword evidence="3" id="KW-0813">Transport</keyword>
<feature type="transmembrane region" description="Helical" evidence="7">
    <location>
        <begin position="45"/>
        <end position="66"/>
    </location>
</feature>
<name>A0ABW4IF50_9SPHI</name>
<comment type="similarity">
    <text evidence="2">Belongs to the multi antimicrobial extrusion (MATE) (TC 2.A.66.1) family.</text>
</comment>
<dbReference type="Proteomes" id="UP001597118">
    <property type="component" value="Unassembled WGS sequence"/>
</dbReference>
<feature type="transmembrane region" description="Helical" evidence="7">
    <location>
        <begin position="324"/>
        <end position="348"/>
    </location>
</feature>
<evidence type="ECO:0000313" key="9">
    <source>
        <dbReference type="Proteomes" id="UP001597118"/>
    </source>
</evidence>
<evidence type="ECO:0000256" key="3">
    <source>
        <dbReference type="ARBA" id="ARBA00022448"/>
    </source>
</evidence>
<evidence type="ECO:0000256" key="1">
    <source>
        <dbReference type="ARBA" id="ARBA00004141"/>
    </source>
</evidence>
<evidence type="ECO:0000256" key="7">
    <source>
        <dbReference type="SAM" id="Phobius"/>
    </source>
</evidence>
<dbReference type="PANTHER" id="PTHR43298:SF2">
    <property type="entry name" value="FMN_FAD EXPORTER YEEO-RELATED"/>
    <property type="match status" value="1"/>
</dbReference>
<feature type="transmembrane region" description="Helical" evidence="7">
    <location>
        <begin position="418"/>
        <end position="436"/>
    </location>
</feature>
<feature type="transmembrane region" description="Helical" evidence="7">
    <location>
        <begin position="166"/>
        <end position="187"/>
    </location>
</feature>
<feature type="transmembrane region" description="Helical" evidence="7">
    <location>
        <begin position="393"/>
        <end position="412"/>
    </location>
</feature>
<proteinExistence type="inferred from homology"/>
<gene>
    <name evidence="8" type="ORF">ACFSAH_12295</name>
</gene>
<reference evidence="9" key="1">
    <citation type="journal article" date="2019" name="Int. J. Syst. Evol. Microbiol.">
        <title>The Global Catalogue of Microorganisms (GCM) 10K type strain sequencing project: providing services to taxonomists for standard genome sequencing and annotation.</title>
        <authorList>
            <consortium name="The Broad Institute Genomics Platform"/>
            <consortium name="The Broad Institute Genome Sequencing Center for Infectious Disease"/>
            <person name="Wu L."/>
            <person name="Ma J."/>
        </authorList>
    </citation>
    <scope>NUCLEOTIDE SEQUENCE [LARGE SCALE GENOMIC DNA]</scope>
    <source>
        <strain evidence="9">CCUG 53762</strain>
    </source>
</reference>
<dbReference type="CDD" id="cd13136">
    <property type="entry name" value="MATE_DinF_like"/>
    <property type="match status" value="1"/>
</dbReference>
<organism evidence="8 9">
    <name type="scientific">Pseudopedobacter beijingensis</name>
    <dbReference type="NCBI Taxonomy" id="1207056"/>
    <lineage>
        <taxon>Bacteria</taxon>
        <taxon>Pseudomonadati</taxon>
        <taxon>Bacteroidota</taxon>
        <taxon>Sphingobacteriia</taxon>
        <taxon>Sphingobacteriales</taxon>
        <taxon>Sphingobacteriaceae</taxon>
        <taxon>Pseudopedobacter</taxon>
    </lineage>
</organism>
<evidence type="ECO:0000256" key="6">
    <source>
        <dbReference type="ARBA" id="ARBA00023136"/>
    </source>
</evidence>
<accession>A0ABW4IF50</accession>
<keyword evidence="4 7" id="KW-0812">Transmembrane</keyword>
<dbReference type="InterPro" id="IPR044644">
    <property type="entry name" value="DinF-like"/>
</dbReference>
<dbReference type="PANTHER" id="PTHR43298">
    <property type="entry name" value="MULTIDRUG RESISTANCE PROTEIN NORM-RELATED"/>
    <property type="match status" value="1"/>
</dbReference>
<evidence type="ECO:0000256" key="4">
    <source>
        <dbReference type="ARBA" id="ARBA00022692"/>
    </source>
</evidence>
<feature type="transmembrane region" description="Helical" evidence="7">
    <location>
        <begin position="140"/>
        <end position="159"/>
    </location>
</feature>
<dbReference type="EMBL" id="JBHUDG010000019">
    <property type="protein sequence ID" value="MFD1630664.1"/>
    <property type="molecule type" value="Genomic_DNA"/>
</dbReference>
<dbReference type="Pfam" id="PF01554">
    <property type="entry name" value="MatE"/>
    <property type="match status" value="2"/>
</dbReference>
<keyword evidence="5 7" id="KW-1133">Transmembrane helix</keyword>
<evidence type="ECO:0000256" key="5">
    <source>
        <dbReference type="ARBA" id="ARBA00022989"/>
    </source>
</evidence>
<feature type="transmembrane region" description="Helical" evidence="7">
    <location>
        <begin position="98"/>
        <end position="120"/>
    </location>
</feature>
<comment type="caution">
    <text evidence="8">The sequence shown here is derived from an EMBL/GenBank/DDBJ whole genome shotgun (WGS) entry which is preliminary data.</text>
</comment>
<dbReference type="NCBIfam" id="TIGR00797">
    <property type="entry name" value="matE"/>
    <property type="match status" value="1"/>
</dbReference>
<comment type="subcellular location">
    <subcellularLocation>
        <location evidence="1">Membrane</location>
        <topology evidence="1">Multi-pass membrane protein</topology>
    </subcellularLocation>
</comment>
<dbReference type="RefSeq" id="WP_379663042.1">
    <property type="nucleotide sequence ID" value="NZ_JBHUDG010000019.1"/>
</dbReference>
<feature type="transmembrane region" description="Helical" evidence="7">
    <location>
        <begin position="279"/>
        <end position="298"/>
    </location>
</feature>
<dbReference type="InterPro" id="IPR050222">
    <property type="entry name" value="MATE_MdtK"/>
</dbReference>
<evidence type="ECO:0000256" key="2">
    <source>
        <dbReference type="ARBA" id="ARBA00010199"/>
    </source>
</evidence>
<feature type="transmembrane region" description="Helical" evidence="7">
    <location>
        <begin position="360"/>
        <end position="381"/>
    </location>
</feature>
<protein>
    <submittedName>
        <fullName evidence="8">MATE family efflux transporter</fullName>
    </submittedName>
</protein>
<sequence>MHQNKIGKLQNHKQIIKLAFPIILANAATPLLGLADTFAIGQTGIATHLGAIALGSLIFNFVYWGFGFLRMGTTGFVAQANGADNEYLVKLILTRSMFIGFVIGMVLVLLQSFISSFAMYVLDGSEELKILVKDFFGIRIWGAPATLITYSLLGALIGLGKTKKILWIQLFLNGVNISLNLFFVLQLQWGVKGVALGTLIAECATVLFAWFILQKELGFNVLSFFVAAKKEVLNRDSLWKMMSVNTDIMLRTLALLGGFAWFANQGAKFGDTTLAANHILLQFVSLSAFFLDGYAYVLEMFTGKAIGKKDPVYFERQFKDSNQIAAVTALLLALLIVICGHSGIYFLTKDEGVRQVANQYVYFSSVYVLCSFFAFQLDGVFIGATKSKEMRNASLISLFCFLISGYILVHFFGNTGLWLAFITYVLIRAVVLYVYLPAVKNSLKS</sequence>